<keyword evidence="3" id="KW-1185">Reference proteome</keyword>
<reference evidence="2 3" key="1">
    <citation type="journal article" date="2024" name="J. Plant Pathol.">
        <title>Sequence and assembly of the genome of Seiridium unicorne, isolate CBS 538.82, causal agent of cypress canker disease.</title>
        <authorList>
            <person name="Scali E."/>
            <person name="Rocca G.D."/>
            <person name="Danti R."/>
            <person name="Garbelotto M."/>
            <person name="Barberini S."/>
            <person name="Baroncelli R."/>
            <person name="Emiliani G."/>
        </authorList>
    </citation>
    <scope>NUCLEOTIDE SEQUENCE [LARGE SCALE GENOMIC DNA]</scope>
    <source>
        <strain evidence="2 3">BM-138-508</strain>
    </source>
</reference>
<evidence type="ECO:0000256" key="1">
    <source>
        <dbReference type="SAM" id="MobiDB-lite"/>
    </source>
</evidence>
<proteinExistence type="predicted"/>
<organism evidence="2 3">
    <name type="scientific">Seiridium unicorne</name>
    <dbReference type="NCBI Taxonomy" id="138068"/>
    <lineage>
        <taxon>Eukaryota</taxon>
        <taxon>Fungi</taxon>
        <taxon>Dikarya</taxon>
        <taxon>Ascomycota</taxon>
        <taxon>Pezizomycotina</taxon>
        <taxon>Sordariomycetes</taxon>
        <taxon>Xylariomycetidae</taxon>
        <taxon>Amphisphaeriales</taxon>
        <taxon>Sporocadaceae</taxon>
        <taxon>Seiridium</taxon>
    </lineage>
</organism>
<evidence type="ECO:0000313" key="3">
    <source>
        <dbReference type="Proteomes" id="UP001408356"/>
    </source>
</evidence>
<gene>
    <name evidence="2" type="ORF">SUNI508_13679</name>
</gene>
<dbReference type="EMBL" id="JARVKF010000041">
    <property type="protein sequence ID" value="KAK9424356.1"/>
    <property type="molecule type" value="Genomic_DNA"/>
</dbReference>
<name>A0ABR2VC53_9PEZI</name>
<sequence>MDKFCNSKRTFTTHDPDENMSGDAALSPIAEDWPKQGIEEWKASRRSSPGYTSEESASVNAASEWKICEAIDRKQEDKAPEVVSGDLK</sequence>
<dbReference type="Proteomes" id="UP001408356">
    <property type="component" value="Unassembled WGS sequence"/>
</dbReference>
<feature type="region of interest" description="Disordered" evidence="1">
    <location>
        <begin position="1"/>
        <end position="25"/>
    </location>
</feature>
<evidence type="ECO:0000313" key="2">
    <source>
        <dbReference type="EMBL" id="KAK9424356.1"/>
    </source>
</evidence>
<protein>
    <submittedName>
        <fullName evidence="2">Uncharacterized protein</fullName>
    </submittedName>
</protein>
<comment type="caution">
    <text evidence="2">The sequence shown here is derived from an EMBL/GenBank/DDBJ whole genome shotgun (WGS) entry which is preliminary data.</text>
</comment>
<accession>A0ABR2VC53</accession>